<protein>
    <submittedName>
        <fullName evidence="2">Uncharacterized protein</fullName>
    </submittedName>
</protein>
<organism evidence="2">
    <name type="scientific">marine sediment metagenome</name>
    <dbReference type="NCBI Taxonomy" id="412755"/>
    <lineage>
        <taxon>unclassified sequences</taxon>
        <taxon>metagenomes</taxon>
        <taxon>ecological metagenomes</taxon>
    </lineage>
</organism>
<sequence>MISLQKYQQIGFIIALVIAGVSLPTSIISLTREPTIINDYFNDAYYNQTYYNQTYNYYNTTTIINNNTTIIDAEDDYSRPLEVFLNIEIPTFFSSKKYEILIHLF</sequence>
<evidence type="ECO:0000256" key="1">
    <source>
        <dbReference type="SAM" id="Phobius"/>
    </source>
</evidence>
<comment type="caution">
    <text evidence="2">The sequence shown here is derived from an EMBL/GenBank/DDBJ whole genome shotgun (WGS) entry which is preliminary data.</text>
</comment>
<proteinExistence type="predicted"/>
<reference evidence="2" key="1">
    <citation type="journal article" date="2015" name="Nature">
        <title>Complex archaea that bridge the gap between prokaryotes and eukaryotes.</title>
        <authorList>
            <person name="Spang A."/>
            <person name="Saw J.H."/>
            <person name="Jorgensen S.L."/>
            <person name="Zaremba-Niedzwiedzka K."/>
            <person name="Martijn J."/>
            <person name="Lind A.E."/>
            <person name="van Eijk R."/>
            <person name="Schleper C."/>
            <person name="Guy L."/>
            <person name="Ettema T.J."/>
        </authorList>
    </citation>
    <scope>NUCLEOTIDE SEQUENCE</scope>
</reference>
<dbReference type="AlphaFoldDB" id="A0A0F9I5W8"/>
<feature type="transmembrane region" description="Helical" evidence="1">
    <location>
        <begin position="12"/>
        <end position="30"/>
    </location>
</feature>
<keyword evidence="1" id="KW-0812">Transmembrane</keyword>
<name>A0A0F9I5W8_9ZZZZ</name>
<accession>A0A0F9I5W8</accession>
<gene>
    <name evidence="2" type="ORF">LCGC14_1981230</name>
</gene>
<keyword evidence="1" id="KW-1133">Transmembrane helix</keyword>
<dbReference type="EMBL" id="LAZR01022175">
    <property type="protein sequence ID" value="KKL82792.1"/>
    <property type="molecule type" value="Genomic_DNA"/>
</dbReference>
<evidence type="ECO:0000313" key="2">
    <source>
        <dbReference type="EMBL" id="KKL82792.1"/>
    </source>
</evidence>
<keyword evidence="1" id="KW-0472">Membrane</keyword>